<proteinExistence type="predicted"/>
<dbReference type="OrthoDB" id="7365268at2"/>
<name>A0A2P8FB79_9RHOB</name>
<dbReference type="Proteomes" id="UP000240418">
    <property type="component" value="Unassembled WGS sequence"/>
</dbReference>
<comment type="caution">
    <text evidence="2">The sequence shown here is derived from an EMBL/GenBank/DDBJ whole genome shotgun (WGS) entry which is preliminary data.</text>
</comment>
<dbReference type="Gene3D" id="3.40.630.30">
    <property type="match status" value="1"/>
</dbReference>
<dbReference type="EMBL" id="PYGJ01000008">
    <property type="protein sequence ID" value="PSL18912.1"/>
    <property type="molecule type" value="Genomic_DNA"/>
</dbReference>
<dbReference type="SUPFAM" id="SSF55729">
    <property type="entry name" value="Acyl-CoA N-acyltransferases (Nat)"/>
    <property type="match status" value="1"/>
</dbReference>
<accession>A0A2P8FB79</accession>
<organism evidence="2 3">
    <name type="scientific">Shimia abyssi</name>
    <dbReference type="NCBI Taxonomy" id="1662395"/>
    <lineage>
        <taxon>Bacteria</taxon>
        <taxon>Pseudomonadati</taxon>
        <taxon>Pseudomonadota</taxon>
        <taxon>Alphaproteobacteria</taxon>
        <taxon>Rhodobacterales</taxon>
        <taxon>Roseobacteraceae</taxon>
    </lineage>
</organism>
<evidence type="ECO:0000259" key="1">
    <source>
        <dbReference type="PROSITE" id="PS51186"/>
    </source>
</evidence>
<dbReference type="PROSITE" id="PS51186">
    <property type="entry name" value="GNAT"/>
    <property type="match status" value="1"/>
</dbReference>
<dbReference type="RefSeq" id="WP_133169964.1">
    <property type="nucleotide sequence ID" value="NZ_PYGJ01000008.1"/>
</dbReference>
<protein>
    <submittedName>
        <fullName evidence="2">Putative GNAT family acetyltransferase</fullName>
    </submittedName>
</protein>
<evidence type="ECO:0000313" key="3">
    <source>
        <dbReference type="Proteomes" id="UP000240418"/>
    </source>
</evidence>
<dbReference type="InterPro" id="IPR000182">
    <property type="entry name" value="GNAT_dom"/>
</dbReference>
<dbReference type="AlphaFoldDB" id="A0A2P8FB79"/>
<gene>
    <name evidence="2" type="ORF">CLV88_10890</name>
</gene>
<keyword evidence="2" id="KW-0808">Transferase</keyword>
<evidence type="ECO:0000313" key="2">
    <source>
        <dbReference type="EMBL" id="PSL18912.1"/>
    </source>
</evidence>
<feature type="domain" description="N-acetyltransferase" evidence="1">
    <location>
        <begin position="140"/>
        <end position="282"/>
    </location>
</feature>
<sequence length="282" mass="29996">MTWRPVQERDLASALAFLRSHIQTSMFLLGNLEQYGLGGVAPRATSLWMLGELRGILGITNGGMVLLQAPGLNDAEWRAAKSILNGRDVTGCSGDATQVEAFLSATGLSGRADASIAREPLFELALDALRMPDCDDVSLIPIGDAPRETVEAWRAQYLAEVPGLPAGDPVHVARDDITRYIEGDTHRVLTSNGEPVAMTGFNAQAASAVQIGGVYTPAHLRGRGYARKAVALHLSEARKRGVSLAILFAANAAAAAAYRAVGFENCGAFGMIFFDTEQEVRA</sequence>
<reference evidence="2 3" key="1">
    <citation type="submission" date="2018-03" db="EMBL/GenBank/DDBJ databases">
        <title>Genomic Encyclopedia of Archaeal and Bacterial Type Strains, Phase II (KMG-II): from individual species to whole genera.</title>
        <authorList>
            <person name="Goeker M."/>
        </authorList>
    </citation>
    <scope>NUCLEOTIDE SEQUENCE [LARGE SCALE GENOMIC DNA]</scope>
    <source>
        <strain evidence="2 3">DSM 100673</strain>
    </source>
</reference>
<dbReference type="GO" id="GO:0016747">
    <property type="term" value="F:acyltransferase activity, transferring groups other than amino-acyl groups"/>
    <property type="evidence" value="ECO:0007669"/>
    <property type="project" value="InterPro"/>
</dbReference>
<keyword evidence="3" id="KW-1185">Reference proteome</keyword>
<dbReference type="InterPro" id="IPR016181">
    <property type="entry name" value="Acyl_CoA_acyltransferase"/>
</dbReference>
<dbReference type="Pfam" id="PF00583">
    <property type="entry name" value="Acetyltransf_1"/>
    <property type="match status" value="1"/>
</dbReference>